<sequence length="325" mass="33584">MGLANLVPGVSGGTMILALGLYDRFISSIAELTTLRWSKSLFVFMALIGSGLLVALLSMSGPAVWLVSEHRWIAYSIFVGLTLGGVPELIKLCGGLRPGALIAGAVGVAIMVALANSSASSVPPTWINLVWIGALAASSMILPGISGSYLLLIFGLYETVVGSLSLLKEEPVEAIGILVPVGIGAAIGIAALSNILKVALEKRPVSSHGLLLGLLVGSVVGLWPFQEAVHPDLANRPIRKGIELVVLEGADAAQVNEERGLGWTDEDVARATAEYGGKTKNELKALSNELRRFAPSGGQIAGAVGLLVLGFGATLLLGRGRPGAR</sequence>
<feature type="transmembrane region" description="Helical" evidence="1">
    <location>
        <begin position="42"/>
        <end position="66"/>
    </location>
</feature>
<dbReference type="InterPro" id="IPR007163">
    <property type="entry name" value="VCA0040-like"/>
</dbReference>
<feature type="transmembrane region" description="Helical" evidence="1">
    <location>
        <begin position="6"/>
        <end position="22"/>
    </location>
</feature>
<dbReference type="EMBL" id="CP036287">
    <property type="protein sequence ID" value="QDU66760.1"/>
    <property type="molecule type" value="Genomic_DNA"/>
</dbReference>
<organism evidence="2 3">
    <name type="scientific">Engelhardtia mirabilis</name>
    <dbReference type="NCBI Taxonomy" id="2528011"/>
    <lineage>
        <taxon>Bacteria</taxon>
        <taxon>Pseudomonadati</taxon>
        <taxon>Planctomycetota</taxon>
        <taxon>Planctomycetia</taxon>
        <taxon>Planctomycetia incertae sedis</taxon>
        <taxon>Engelhardtia</taxon>
    </lineage>
</organism>
<keyword evidence="1" id="KW-1133">Transmembrane helix</keyword>
<gene>
    <name evidence="2" type="ORF">Pla133_18360</name>
</gene>
<accession>A0A518BIF1</accession>
<keyword evidence="3" id="KW-1185">Reference proteome</keyword>
<dbReference type="AlphaFoldDB" id="A0A518BIF1"/>
<name>A0A518BIF1_9BACT</name>
<feature type="transmembrane region" description="Helical" evidence="1">
    <location>
        <begin position="72"/>
        <end position="90"/>
    </location>
</feature>
<evidence type="ECO:0008006" key="4">
    <source>
        <dbReference type="Google" id="ProtNLM"/>
    </source>
</evidence>
<reference evidence="2 3" key="1">
    <citation type="submission" date="2019-02" db="EMBL/GenBank/DDBJ databases">
        <title>Deep-cultivation of Planctomycetes and their phenomic and genomic characterization uncovers novel biology.</title>
        <authorList>
            <person name="Wiegand S."/>
            <person name="Jogler M."/>
            <person name="Boedeker C."/>
            <person name="Pinto D."/>
            <person name="Vollmers J."/>
            <person name="Rivas-Marin E."/>
            <person name="Kohn T."/>
            <person name="Peeters S.H."/>
            <person name="Heuer A."/>
            <person name="Rast P."/>
            <person name="Oberbeckmann S."/>
            <person name="Bunk B."/>
            <person name="Jeske O."/>
            <person name="Meyerdierks A."/>
            <person name="Storesund J.E."/>
            <person name="Kallscheuer N."/>
            <person name="Luecker S."/>
            <person name="Lage O.M."/>
            <person name="Pohl T."/>
            <person name="Merkel B.J."/>
            <person name="Hornburger P."/>
            <person name="Mueller R.-W."/>
            <person name="Bruemmer F."/>
            <person name="Labrenz M."/>
            <person name="Spormann A.M."/>
            <person name="Op den Camp H."/>
            <person name="Overmann J."/>
            <person name="Amann R."/>
            <person name="Jetten M.S.M."/>
            <person name="Mascher T."/>
            <person name="Medema M.H."/>
            <person name="Devos D.P."/>
            <person name="Kaster A.-K."/>
            <person name="Ovreas L."/>
            <person name="Rohde M."/>
            <person name="Galperin M.Y."/>
            <person name="Jogler C."/>
        </authorList>
    </citation>
    <scope>NUCLEOTIDE SEQUENCE [LARGE SCALE GENOMIC DNA]</scope>
    <source>
        <strain evidence="2 3">Pla133</strain>
    </source>
</reference>
<evidence type="ECO:0000313" key="2">
    <source>
        <dbReference type="EMBL" id="QDU66760.1"/>
    </source>
</evidence>
<protein>
    <recommendedName>
        <fullName evidence="4">DUF368 domain-containing protein</fullName>
    </recommendedName>
</protein>
<evidence type="ECO:0000313" key="3">
    <source>
        <dbReference type="Proteomes" id="UP000316921"/>
    </source>
</evidence>
<dbReference type="Proteomes" id="UP000316921">
    <property type="component" value="Chromosome"/>
</dbReference>
<feature type="transmembrane region" description="Helical" evidence="1">
    <location>
        <begin position="300"/>
        <end position="318"/>
    </location>
</feature>
<evidence type="ECO:0000256" key="1">
    <source>
        <dbReference type="SAM" id="Phobius"/>
    </source>
</evidence>
<proteinExistence type="predicted"/>
<feature type="transmembrane region" description="Helical" evidence="1">
    <location>
        <begin position="125"/>
        <end position="142"/>
    </location>
</feature>
<keyword evidence="1" id="KW-0812">Transmembrane</keyword>
<feature type="transmembrane region" description="Helical" evidence="1">
    <location>
        <begin position="208"/>
        <end position="225"/>
    </location>
</feature>
<dbReference type="Pfam" id="PF04018">
    <property type="entry name" value="VCA0040-like"/>
    <property type="match status" value="1"/>
</dbReference>
<dbReference type="PANTHER" id="PTHR37308:SF1">
    <property type="entry name" value="POLYPRENYL-PHOSPHATE TRANSPORTER"/>
    <property type="match status" value="1"/>
</dbReference>
<keyword evidence="1" id="KW-0472">Membrane</keyword>
<feature type="transmembrane region" description="Helical" evidence="1">
    <location>
        <begin position="99"/>
        <end position="119"/>
    </location>
</feature>
<dbReference type="KEGG" id="pbap:Pla133_18360"/>
<dbReference type="PANTHER" id="PTHR37308">
    <property type="entry name" value="INTEGRAL MEMBRANE PROTEIN"/>
    <property type="match status" value="1"/>
</dbReference>
<feature type="transmembrane region" description="Helical" evidence="1">
    <location>
        <begin position="174"/>
        <end position="196"/>
    </location>
</feature>